<evidence type="ECO:0000259" key="11">
    <source>
        <dbReference type="PROSITE" id="PS52019"/>
    </source>
</evidence>
<dbReference type="Gene3D" id="3.30.70.3290">
    <property type="match status" value="2"/>
</dbReference>
<comment type="caution">
    <text evidence="8">Lacks conserved residue(s) required for the propagation of feature annotation.</text>
</comment>
<evidence type="ECO:0000256" key="7">
    <source>
        <dbReference type="ARBA" id="ARBA00023315"/>
    </source>
</evidence>
<keyword evidence="2" id="KW-0596">Phosphopantetheine</keyword>
<dbReference type="SUPFAM" id="SSF52151">
    <property type="entry name" value="FabD/lysophospholipase-like"/>
    <property type="match status" value="2"/>
</dbReference>
<dbReference type="InterPro" id="IPR016039">
    <property type="entry name" value="Thiolase-like"/>
</dbReference>
<dbReference type="InterPro" id="IPR014030">
    <property type="entry name" value="Ketoacyl_synth_N"/>
</dbReference>
<gene>
    <name evidence="12" type="ORF">BFF78_27170</name>
</gene>
<feature type="region of interest" description="N-terminal hotdog fold" evidence="8">
    <location>
        <begin position="2686"/>
        <end position="2812"/>
    </location>
</feature>
<dbReference type="Gene3D" id="3.10.129.110">
    <property type="entry name" value="Polyketide synthase dehydratase"/>
    <property type="match status" value="2"/>
</dbReference>
<dbReference type="InterPro" id="IPR042104">
    <property type="entry name" value="PKS_dehydratase_sf"/>
</dbReference>
<feature type="region of interest" description="N-terminal hotdog fold" evidence="8">
    <location>
        <begin position="993"/>
        <end position="1115"/>
    </location>
</feature>
<feature type="domain" description="Carrier" evidence="9">
    <location>
        <begin position="1"/>
        <end position="75"/>
    </location>
</feature>
<dbReference type="GO" id="GO:0031177">
    <property type="term" value="F:phosphopantetheine binding"/>
    <property type="evidence" value="ECO:0007669"/>
    <property type="project" value="InterPro"/>
</dbReference>
<feature type="domain" description="PKS/mFAS DH" evidence="11">
    <location>
        <begin position="993"/>
        <end position="1311"/>
    </location>
</feature>
<dbReference type="InterPro" id="IPR016036">
    <property type="entry name" value="Malonyl_transacylase_ACP-bd"/>
</dbReference>
<dbReference type="InterPro" id="IPR001227">
    <property type="entry name" value="Ac_transferase_dom_sf"/>
</dbReference>
<keyword evidence="6" id="KW-0511">Multifunctional enzyme</keyword>
<feature type="active site" description="Proton acceptor; for dehydratase activity" evidence="8">
    <location>
        <position position="1025"/>
    </location>
</feature>
<comment type="pathway">
    <text evidence="1">Antibiotic biosynthesis.</text>
</comment>
<dbReference type="Pfam" id="PF22953">
    <property type="entry name" value="SpnB_Rossmann"/>
    <property type="match status" value="2"/>
</dbReference>
<dbReference type="InterPro" id="IPR049900">
    <property type="entry name" value="PKS_mFAS_DH"/>
</dbReference>
<dbReference type="PROSITE" id="PS00606">
    <property type="entry name" value="KS3_1"/>
    <property type="match status" value="2"/>
</dbReference>
<dbReference type="InterPro" id="IPR020807">
    <property type="entry name" value="PKS_DH"/>
</dbReference>
<dbReference type="PROSITE" id="PS00012">
    <property type="entry name" value="PHOSPHOPANTETHEINE"/>
    <property type="match status" value="3"/>
</dbReference>
<feature type="region of interest" description="C-terminal hotdog fold" evidence="8">
    <location>
        <begin position="1139"/>
        <end position="1311"/>
    </location>
</feature>
<evidence type="ECO:0000256" key="4">
    <source>
        <dbReference type="ARBA" id="ARBA00022679"/>
    </source>
</evidence>
<feature type="domain" description="PKS/mFAS DH" evidence="11">
    <location>
        <begin position="2686"/>
        <end position="3013"/>
    </location>
</feature>
<dbReference type="Pfam" id="PF08659">
    <property type="entry name" value="KR"/>
    <property type="match status" value="2"/>
</dbReference>
<evidence type="ECO:0000256" key="1">
    <source>
        <dbReference type="ARBA" id="ARBA00004792"/>
    </source>
</evidence>
<dbReference type="InterPro" id="IPR050091">
    <property type="entry name" value="PKS_NRPS_Biosynth_Enz"/>
</dbReference>
<keyword evidence="13" id="KW-1185">Reference proteome</keyword>
<dbReference type="InterPro" id="IPR009081">
    <property type="entry name" value="PP-bd_ACP"/>
</dbReference>
<dbReference type="Pfam" id="PF02801">
    <property type="entry name" value="Ketoacyl-synt_C"/>
    <property type="match status" value="2"/>
</dbReference>
<dbReference type="InterPro" id="IPR013968">
    <property type="entry name" value="PKS_KR"/>
</dbReference>
<dbReference type="GO" id="GO:0004315">
    <property type="term" value="F:3-oxoacyl-[acyl-carrier-protein] synthase activity"/>
    <property type="evidence" value="ECO:0007669"/>
    <property type="project" value="InterPro"/>
</dbReference>
<dbReference type="SMART" id="SM00826">
    <property type="entry name" value="PKS_DH"/>
    <property type="match status" value="2"/>
</dbReference>
<dbReference type="InterPro" id="IPR006162">
    <property type="entry name" value="Ppantetheine_attach_site"/>
</dbReference>
<feature type="domain" description="Carrier" evidence="9">
    <location>
        <begin position="3389"/>
        <end position="3464"/>
    </location>
</feature>
<dbReference type="FunFam" id="3.40.47.10:FF:000019">
    <property type="entry name" value="Polyketide synthase type I"/>
    <property type="match status" value="2"/>
</dbReference>
<dbReference type="InterPro" id="IPR055123">
    <property type="entry name" value="SpnB-like_Rossmann"/>
</dbReference>
<evidence type="ECO:0000256" key="3">
    <source>
        <dbReference type="ARBA" id="ARBA00022553"/>
    </source>
</evidence>
<dbReference type="SUPFAM" id="SSF53901">
    <property type="entry name" value="Thiolase-like"/>
    <property type="match status" value="2"/>
</dbReference>
<evidence type="ECO:0000313" key="12">
    <source>
        <dbReference type="EMBL" id="AOR34245.1"/>
    </source>
</evidence>
<dbReference type="GO" id="GO:0004312">
    <property type="term" value="F:fatty acid synthase activity"/>
    <property type="evidence" value="ECO:0007669"/>
    <property type="project" value="TreeGrafter"/>
</dbReference>
<dbReference type="InterPro" id="IPR018201">
    <property type="entry name" value="Ketoacyl_synth_AS"/>
</dbReference>
<dbReference type="InterPro" id="IPR036736">
    <property type="entry name" value="ACP-like_sf"/>
</dbReference>
<dbReference type="Pfam" id="PF00109">
    <property type="entry name" value="ketoacyl-synt"/>
    <property type="match status" value="2"/>
</dbReference>
<protein>
    <recommendedName>
        <fullName evidence="14">Beta-ketoacyl synthase</fullName>
    </recommendedName>
</protein>
<dbReference type="EMBL" id="CP017248">
    <property type="protein sequence ID" value="AOR34245.1"/>
    <property type="molecule type" value="Genomic_DNA"/>
</dbReference>
<dbReference type="CDD" id="cd08956">
    <property type="entry name" value="KR_3_FAS_SDR_x"/>
    <property type="match status" value="2"/>
</dbReference>
<dbReference type="Pfam" id="PF16197">
    <property type="entry name" value="KAsynt_C_assoc"/>
    <property type="match status" value="2"/>
</dbReference>
<dbReference type="Pfam" id="PF00550">
    <property type="entry name" value="PP-binding"/>
    <property type="match status" value="3"/>
</dbReference>
<dbReference type="Gene3D" id="3.40.366.10">
    <property type="entry name" value="Malonyl-Coenzyme A Acyl Carrier Protein, domain 2"/>
    <property type="match status" value="2"/>
</dbReference>
<dbReference type="InterPro" id="IPR057326">
    <property type="entry name" value="KR_dom"/>
</dbReference>
<dbReference type="InterPro" id="IPR020841">
    <property type="entry name" value="PKS_Beta-ketoAc_synthase_dom"/>
</dbReference>
<dbReference type="GO" id="GO:0006633">
    <property type="term" value="P:fatty acid biosynthetic process"/>
    <property type="evidence" value="ECO:0007669"/>
    <property type="project" value="InterPro"/>
</dbReference>
<dbReference type="KEGG" id="spun:BFF78_27170"/>
<evidence type="ECO:0000256" key="5">
    <source>
        <dbReference type="ARBA" id="ARBA00023194"/>
    </source>
</evidence>
<dbReference type="GO" id="GO:0033068">
    <property type="term" value="P:macrolide biosynthetic process"/>
    <property type="evidence" value="ECO:0007669"/>
    <property type="project" value="UniProtKB-ARBA"/>
</dbReference>
<reference evidence="13" key="1">
    <citation type="submission" date="2016-09" db="EMBL/GenBank/DDBJ databases">
        <title>Streptomyces puniciscabiei strain:TW1S1 Genome sequencing and assembly.</title>
        <authorList>
            <person name="Kim M.-K."/>
            <person name="Kim S.B."/>
        </authorList>
    </citation>
    <scope>NUCLEOTIDE SEQUENCE [LARGE SCALE GENOMIC DNA]</scope>
    <source>
        <strain evidence="13">TW1S1</strain>
    </source>
</reference>
<dbReference type="InterPro" id="IPR020806">
    <property type="entry name" value="PKS_PP-bd"/>
</dbReference>
<dbReference type="Gene3D" id="3.40.50.720">
    <property type="entry name" value="NAD(P)-binding Rossmann-like Domain"/>
    <property type="match status" value="2"/>
</dbReference>
<feature type="domain" description="Ketosynthase family 3 (KS3)" evidence="10">
    <location>
        <begin position="94"/>
        <end position="520"/>
    </location>
</feature>
<name>A0A1D7YF53_9ACTN</name>
<dbReference type="PANTHER" id="PTHR43775:SF51">
    <property type="entry name" value="INACTIVE PHENOLPHTHIOCEROL SYNTHESIS POLYKETIDE SYNTHASE TYPE I PKS1-RELATED"/>
    <property type="match status" value="1"/>
</dbReference>
<evidence type="ECO:0000256" key="8">
    <source>
        <dbReference type="PROSITE-ProRule" id="PRU01363"/>
    </source>
</evidence>
<sequence length="3468" mass="357532">MLLGIVRTEVATVLGRAEDDVYLDSARFSDIGFDSLTAVELRNRLTAATAVKLPATVIFDYPTPQALVQHLLEETGAASAAVAPAPRAAVRADDDPIVIVGMACRLPGQIASPADFWELVAEGRDAMSEFPGDRGWDLGGLFDPDPDSAGTAYVSQGGFLHDAGYFDAALFGISPREALAMDPQQRLLLETTWEVLEASGIDPSALRGERVGVYTGMSIHDYIGSLADIPAELEGYATTATAGSVASGRVSYVFGLEGPAMTVDTACSSSLVAIHLAAQALRQGECELALAGGVAVMGSPIGVTGFSRARGLAADGRCKAFAAAADGTVLSEGVGVVLLERLSDARRNGHRPLAMIRGSAINQDGASNGLTAPNGPAQQRVIRAALAAAGVGPDDIDAVEAHGTGTTLGDPSEAEAIIAAYGRERSADRPLFLGSVKSNLGHTQAAAGVVSVIKMVEAIRHGVLPPTLFVDEPTPHVDWSDGTVALLTEGRAWPDAGRPRRAGISSFGISGTNAHLILEQVPGEDAAPAVADAGPDTELSAVLPFVLSAHTPAALAGQAARLRAAASGLSPAGVARTLVTSRALLTHRAVVAAADTDALLTRLDAIAAGVTAPGTSTGSATPDAASSVVYVFPGQGAQRLGMGRELYTRFPVYASAFDEVCARLDERLAPEYGTRVRDVVFAEPGTAEAALLDQTVYTQAALFAVETALFRLAEAWGARPRLLLGHSVGEITAAHAAGMLSLDDAATVVAARGRLMQALPTGGAMVAVAATEDEVRPFLGAGVGLAAVNDPSSVVLSGDEDDVLAAAEELRAQGRKTRRLDVSHAFHSALMEPMLAAFRAAIAEVTWQPARIPVVAPLGGDLTTADYWVEQVRRTVRFADGTATAIEQGGRLFIEMGPGAGLSGAVLATATASGAEAVCTPMLRDGRDESQTAIAALAELFVRGVPVDWPALLPASAPVVGLPTYAFERKHYWLQPDSRATDAAGLGQVAVDHPLMSAVVVAPDTGGVIGTARLSRDTHPWSAGHRLHGVDVLPASALVDLAVRVGDEVSCGLLEELVIETPLAVPADAAVRVEIVVGAADDDDRRPVAVYGAQDGAGGWVRHATGTLAARVPAAAQPMTGPWPPAGAEPTEADPDIAGLRGVWCRGEETFVEAELTDSDDSTGFGLSPLLLDASTRAVLAPGTMAGRWEEVVLHATGARRVRARLTPLGDDRWTLDAADETGAPVLTVRSWSAVPVRPEQLGTTTSDAMHRVVWAPATVPEASARPWRTAAVATAADVAAFAATVTDPAAAVFEAEPGRPVQDLLEDVIAVLQAWQTDAPDDARLVVLTRGAVPAGAADVTDVPSAAVWGLVRAAQAELADGKVLLLDIEPGADTDAAVALALAAEEPQLAVRGRATALVPHLAPAGPLAQHPVTLDPDGTVLVTGGTGSLGAQLARHLVRARGVRHLLLVGRRGPAADGASELVAELSALGAETTVVACDVADRGALAATLAGIPSQHPLTAVVHTAGVLDDSLLQGLTPERVAAVLGPKADGARHLDELTRDRDLAAFVVYSSAAGLLGSAGQGNYAAANAYLDGLMEARRASGRRGVSLSWGLMAQEGGITGHLDAADLARISRGGVLPVGTREALALFDAAVDSGEAHLVPMKLDLAAARADAAAGGPVQPLLRRLVGARRRAGGTAPAGEPAVSLAGQSPAEREAHLLAVVRACVALVLGYAAGDDIDPDAPFQAAGMDSLGAVQMRNRLGAATGCTMPTTVAFDHPTPRQLARYLSDQLSGTDTAAETAPVVAARPHDDIAVIGMGCRLPGGVRGPGDFWDLMERGGEGRSALPGDRGWDLSAFPVEAGGFLTDAAEFDAGFFGISPREALAMDPQQRLLLEVVWEALEDAGLDPAALRGRDVGVFVGVMGQGYGMFGGDEQTDGLRGSGGAVSVVSGRVSYVYGFTGPAVSVDTACSSSLVAMHMAIQALQSGECSLAVVGGVTVMSTPGAFVEFAKNGGLAVDGRCKAFAAAADGTGNSEGVGVVLLERLSDALGNGHDVGAVVRGSAVNQDGASNGLTAPNGTAQRRVIQRALAVAGVSPVDVDVVEAHGTGTRLGDPIEAQALFETYGRRDPADPLRLGSVKSNIGHTQAASGVVSVIKMVLAMRHQTLPATLHVDAPTPEVDWSSGTIRLLTRAEPWPVRDGRARRAGVSVFGVSGTNAHLILEEPPQRPAPQPDGEPEPAADRVLPFVLSARNQAQLAASATRLADFAEQRQVPLEELAGALAQGRAAHEVRATVLAADRAELVGRLRALSTGGADEGLVMGQTGPGSGAVFLFPGQGGQWVGMGRALLDHSPEFRAWVSRCEALLAAYDADWTLEQALRGENDLSRVDVVQPASFVMNTGLAQLWASAGVVPEAVLGASQGEIAAACVAGLLSVEDAFHAIVVRSRLAAALPTTGGMLIVGVSRARMTELLAGYEGRIEIGAVNGPATVAISGEVDAIDEFAAMAADEGIWFRKMKAAYASHSFLVDELEQPMLAQLDGIGVRPAQPLVPGCRFYSTVDGRWIGPDERLDAAYWYRNLRLPVELDSAVRAVIPDRRAVVEVSTHPGLLPSILDIVEDAGRPTAVVATLRREQGGPQRLTTAFAEAFVAGLPVDWSAIVPVAPSGWHGVCHELPTYPFERRRYWLRPGPAAGQASVGPAGSEHPLLPTLVELPQSDGVLALTRLSAHDLPWLTEGAGDGPVEVPASVWVELAIRAGDELDCGVLDALEAQVPLRLHPGVAVQLQVCVEGADAAGRRPVTVRSAPVRAEGGRPRWTCHASGILSPTTAGDPPEAGLAAWPPAGAEPVDLDGLPAVTGRAVPSSLTAMWRCGEEAYLEVAVPAARRDLARGFGVHPDLLDAATYAAGFRPEDVPSTWQQVVLHASGAPALRIRLRPVAGGVTVVAADETGLPVLTVGLVGAGPAPVAPRERPVGALRIEWTPLDAEPVAAPVGLVPVDGDADVFDLAAGPADALFDAGAGGEATEVCSRALAVAQAWLDEPELSGHRLVVRTRTAVPAGSAPGDPAGVDPAAAAVWDMIGAVQAEYPGRFVLLDAEAGATDDTVRTAAGHALAAGLAQAAVRAGRVHVPRLVPVVAAQTSRTVIEPDGTVLVAGGTGEAGARVARHLVAEHRVRHLLLVGRSGADAPNAAALVDELTAMGASATVVACDVTDEAAVRRLPAEVAPGHPLTGVVHAVGLPDDTPLAELDADRLGEVLRSRGESLRHLADLSADHRLGLFLVITSAAGITGAANRAATGAADGYARAVVARRRGAGLPACAPMLVAAAPEAEAEATATSALSEAIRSGEPFTVPARPEVWAGQEAGRGVPPLLRGLVRSRRRVVRTQAGAHAELRWADLLRGQSDEARKKTMLDLVQAQVAEVLGLDLDQPVPADRGFFELGLDSVMAIELSRRIGSHAGTALTPAGIFGHPTPQALTEHLLDRLDGDA</sequence>
<dbReference type="Proteomes" id="UP000094960">
    <property type="component" value="Chromosome"/>
</dbReference>
<dbReference type="InterPro" id="IPR016035">
    <property type="entry name" value="Acyl_Trfase/lysoPLipase"/>
</dbReference>
<feature type="region of interest" description="C-terminal hotdog fold" evidence="8">
    <location>
        <begin position="2826"/>
        <end position="3013"/>
    </location>
</feature>
<keyword evidence="5" id="KW-0045">Antibiotic biosynthesis</keyword>
<dbReference type="SMART" id="SM00827">
    <property type="entry name" value="PKS_AT"/>
    <property type="match status" value="2"/>
</dbReference>
<dbReference type="Pfam" id="PF00698">
    <property type="entry name" value="Acyl_transf_1"/>
    <property type="match status" value="2"/>
</dbReference>
<dbReference type="Pfam" id="PF21089">
    <property type="entry name" value="PKS_DH_N"/>
    <property type="match status" value="2"/>
</dbReference>
<dbReference type="Gene3D" id="1.10.1200.10">
    <property type="entry name" value="ACP-like"/>
    <property type="match status" value="3"/>
</dbReference>
<dbReference type="Gene3D" id="3.40.47.10">
    <property type="match status" value="2"/>
</dbReference>
<dbReference type="PROSITE" id="PS50075">
    <property type="entry name" value="CARRIER"/>
    <property type="match status" value="3"/>
</dbReference>
<evidence type="ECO:0000259" key="10">
    <source>
        <dbReference type="PROSITE" id="PS52004"/>
    </source>
</evidence>
<dbReference type="PANTHER" id="PTHR43775">
    <property type="entry name" value="FATTY ACID SYNTHASE"/>
    <property type="match status" value="1"/>
</dbReference>
<dbReference type="SMART" id="SM00822">
    <property type="entry name" value="PKS_KR"/>
    <property type="match status" value="2"/>
</dbReference>
<dbReference type="InterPro" id="IPR014031">
    <property type="entry name" value="Ketoacyl_synth_C"/>
</dbReference>
<accession>A0A1D7YF53</accession>
<keyword evidence="7" id="KW-0012">Acyltransferase</keyword>
<organism evidence="12 13">
    <name type="scientific">Streptomyces fodineus</name>
    <dbReference type="NCBI Taxonomy" id="1904616"/>
    <lineage>
        <taxon>Bacteria</taxon>
        <taxon>Bacillati</taxon>
        <taxon>Actinomycetota</taxon>
        <taxon>Actinomycetes</taxon>
        <taxon>Kitasatosporales</taxon>
        <taxon>Streptomycetaceae</taxon>
        <taxon>Streptomyces</taxon>
    </lineage>
</organism>
<evidence type="ECO:0000259" key="9">
    <source>
        <dbReference type="PROSITE" id="PS50075"/>
    </source>
</evidence>
<dbReference type="SUPFAM" id="SSF47336">
    <property type="entry name" value="ACP-like"/>
    <property type="match status" value="3"/>
</dbReference>
<keyword evidence="4" id="KW-0808">Transferase</keyword>
<evidence type="ECO:0000256" key="2">
    <source>
        <dbReference type="ARBA" id="ARBA00022450"/>
    </source>
</evidence>
<evidence type="ECO:0000313" key="13">
    <source>
        <dbReference type="Proteomes" id="UP000094960"/>
    </source>
</evidence>
<proteinExistence type="predicted"/>
<dbReference type="FunFam" id="1.10.1200.10:FF:000007">
    <property type="entry name" value="Probable polyketide synthase pks17"/>
    <property type="match status" value="1"/>
</dbReference>
<dbReference type="SMART" id="SM00823">
    <property type="entry name" value="PKS_PP"/>
    <property type="match status" value="3"/>
</dbReference>
<dbReference type="PROSITE" id="PS52019">
    <property type="entry name" value="PKS_MFAS_DH"/>
    <property type="match status" value="2"/>
</dbReference>
<evidence type="ECO:0008006" key="14">
    <source>
        <dbReference type="Google" id="ProtNLM"/>
    </source>
</evidence>
<dbReference type="InterPro" id="IPR032821">
    <property type="entry name" value="PKS_assoc"/>
</dbReference>
<dbReference type="SMART" id="SM01294">
    <property type="entry name" value="PKS_PP_betabranch"/>
    <property type="match status" value="3"/>
</dbReference>
<dbReference type="SMART" id="SM00825">
    <property type="entry name" value="PKS_KS"/>
    <property type="match status" value="2"/>
</dbReference>
<dbReference type="InterPro" id="IPR014043">
    <property type="entry name" value="Acyl_transferase_dom"/>
</dbReference>
<feature type="domain" description="Ketosynthase family 3 (KS3)" evidence="10">
    <location>
        <begin position="1794"/>
        <end position="2207"/>
    </location>
</feature>
<dbReference type="SUPFAM" id="SSF55048">
    <property type="entry name" value="Probable ACP-binding domain of malonyl-CoA ACP transacylase"/>
    <property type="match status" value="2"/>
</dbReference>
<dbReference type="SUPFAM" id="SSF51735">
    <property type="entry name" value="NAD(P)-binding Rossmann-fold domains"/>
    <property type="match status" value="4"/>
</dbReference>
<feature type="active site" description="Proton donor; for dehydratase activity" evidence="8">
    <location>
        <position position="1217"/>
    </location>
</feature>
<dbReference type="InterPro" id="IPR049552">
    <property type="entry name" value="PKS_DH_N"/>
</dbReference>
<dbReference type="PROSITE" id="PS52004">
    <property type="entry name" value="KS3_2"/>
    <property type="match status" value="2"/>
</dbReference>
<keyword evidence="3" id="KW-0597">Phosphoprotein</keyword>
<dbReference type="CDD" id="cd00833">
    <property type="entry name" value="PKS"/>
    <property type="match status" value="2"/>
</dbReference>
<feature type="domain" description="Carrier" evidence="9">
    <location>
        <begin position="1701"/>
        <end position="1776"/>
    </location>
</feature>
<dbReference type="InterPro" id="IPR036291">
    <property type="entry name" value="NAD(P)-bd_dom_sf"/>
</dbReference>
<evidence type="ECO:0000256" key="6">
    <source>
        <dbReference type="ARBA" id="ARBA00023268"/>
    </source>
</evidence>